<comment type="caution">
    <text evidence="15">The sequence shown here is derived from an EMBL/GenBank/DDBJ whole genome shotgun (WGS) entry which is preliminary data.</text>
</comment>
<evidence type="ECO:0000256" key="10">
    <source>
        <dbReference type="ARBA" id="ARBA00023160"/>
    </source>
</evidence>
<dbReference type="InterPro" id="IPR001752">
    <property type="entry name" value="Kinesin_motor_dom"/>
</dbReference>
<evidence type="ECO:0000313" key="15">
    <source>
        <dbReference type="EMBL" id="KAK8963486.1"/>
    </source>
</evidence>
<comment type="pathway">
    <text evidence="1">Lipid metabolism; malonyl-CoA biosynthesis; malonyl-CoA from acetyl-CoA: step 1/1.</text>
</comment>
<accession>A0ABR2MIE6</accession>
<evidence type="ECO:0000256" key="7">
    <source>
        <dbReference type="ARBA" id="ARBA00022832"/>
    </source>
</evidence>
<name>A0ABR2MIE6_9ASPA</name>
<dbReference type="InterPro" id="IPR011763">
    <property type="entry name" value="COA_CT_C"/>
</dbReference>
<keyword evidence="10" id="KW-0275">Fatty acid biosynthesis</keyword>
<protein>
    <recommendedName>
        <fullName evidence="2">acetyl-CoA carboxytransferase</fullName>
        <ecNumber evidence="2">2.1.3.15</ecNumber>
    </recommendedName>
</protein>
<dbReference type="EC" id="2.1.3.15" evidence="2"/>
<keyword evidence="13" id="KW-1133">Transmembrane helix</keyword>
<keyword evidence="16" id="KW-1185">Reference proteome</keyword>
<evidence type="ECO:0000256" key="12">
    <source>
        <dbReference type="ARBA" id="ARBA00049152"/>
    </source>
</evidence>
<evidence type="ECO:0000256" key="8">
    <source>
        <dbReference type="ARBA" id="ARBA00022840"/>
    </source>
</evidence>
<dbReference type="PANTHER" id="PTHR42853:SF3">
    <property type="entry name" value="ACETYL-COENZYME A CARBOXYLASE CARBOXYL TRANSFERASE SUBUNIT ALPHA, CHLOROPLASTIC"/>
    <property type="match status" value="1"/>
</dbReference>
<dbReference type="Pfam" id="PF00225">
    <property type="entry name" value="Kinesin"/>
    <property type="match status" value="1"/>
</dbReference>
<dbReference type="InterPro" id="IPR019821">
    <property type="entry name" value="Kinesin_motor_CS"/>
</dbReference>
<dbReference type="PRINTS" id="PR01069">
    <property type="entry name" value="ACCCTRFRASEA"/>
</dbReference>
<evidence type="ECO:0000313" key="16">
    <source>
        <dbReference type="Proteomes" id="UP001412067"/>
    </source>
</evidence>
<keyword evidence="6" id="KW-0547">Nucleotide-binding</keyword>
<organism evidence="15 16">
    <name type="scientific">Platanthera guangdongensis</name>
    <dbReference type="NCBI Taxonomy" id="2320717"/>
    <lineage>
        <taxon>Eukaryota</taxon>
        <taxon>Viridiplantae</taxon>
        <taxon>Streptophyta</taxon>
        <taxon>Embryophyta</taxon>
        <taxon>Tracheophyta</taxon>
        <taxon>Spermatophyta</taxon>
        <taxon>Magnoliopsida</taxon>
        <taxon>Liliopsida</taxon>
        <taxon>Asparagales</taxon>
        <taxon>Orchidaceae</taxon>
        <taxon>Orchidoideae</taxon>
        <taxon>Orchideae</taxon>
        <taxon>Orchidinae</taxon>
        <taxon>Platanthera</taxon>
    </lineage>
</organism>
<dbReference type="InterPro" id="IPR027417">
    <property type="entry name" value="P-loop_NTPase"/>
</dbReference>
<keyword evidence="11" id="KW-0505">Motor protein</keyword>
<evidence type="ECO:0000256" key="2">
    <source>
        <dbReference type="ARBA" id="ARBA00011883"/>
    </source>
</evidence>
<dbReference type="InterPro" id="IPR036961">
    <property type="entry name" value="Kinesin_motor_dom_sf"/>
</dbReference>
<keyword evidence="3" id="KW-0444">Lipid biosynthesis</keyword>
<keyword evidence="8" id="KW-0067">ATP-binding</keyword>
<keyword evidence="4" id="KW-0808">Transferase</keyword>
<evidence type="ECO:0000256" key="5">
    <source>
        <dbReference type="ARBA" id="ARBA00022701"/>
    </source>
</evidence>
<sequence>MFEDIHRRSHDSEDLHRYHLRSRLLYRHNRDPEDSHHHDIVHEEFHRYDHVREDLRARPRAAAYDRGWPYALKELYTHLTSIQRLSIAPHPNRPTFLDHVLNITEKWVELHGDCAGYDDPAMVTGLGSIDGKTYMFIGQQKGRNTKENIFRNFAMPTPHGYRKALRMIKYADHHGFPIITFIDTPGAYADLKSEELGQGEAIAYNLRTMFGLKVPIVAVVIGEGGSGGALAIGCANKLLILPSSCGIFQRMSDGSNSLRISQINLVDLAGSERQKTTRAAGERLKEDGNINRSLSQLGLNPFERGVGGAGGRPCKRGAGEAVTFAFYILFHSFSIDYVTVARIVEAGSSISFILLFLLSFLLSLNNMHQG</sequence>
<evidence type="ECO:0000259" key="14">
    <source>
        <dbReference type="PROSITE" id="PS50989"/>
    </source>
</evidence>
<evidence type="ECO:0000256" key="9">
    <source>
        <dbReference type="ARBA" id="ARBA00023098"/>
    </source>
</evidence>
<dbReference type="PANTHER" id="PTHR42853">
    <property type="entry name" value="ACETYL-COENZYME A CARBOXYLASE CARBOXYL TRANSFERASE SUBUNIT ALPHA"/>
    <property type="match status" value="1"/>
</dbReference>
<dbReference type="PROSITE" id="PS50989">
    <property type="entry name" value="COA_CT_CTER"/>
    <property type="match status" value="1"/>
</dbReference>
<evidence type="ECO:0000256" key="4">
    <source>
        <dbReference type="ARBA" id="ARBA00022679"/>
    </source>
</evidence>
<dbReference type="InterPro" id="IPR001095">
    <property type="entry name" value="Acetyl_CoA_COase_a_su"/>
</dbReference>
<evidence type="ECO:0000256" key="1">
    <source>
        <dbReference type="ARBA" id="ARBA00004956"/>
    </source>
</evidence>
<dbReference type="SUPFAM" id="SSF52540">
    <property type="entry name" value="P-loop containing nucleoside triphosphate hydrolases"/>
    <property type="match status" value="1"/>
</dbReference>
<evidence type="ECO:0000256" key="11">
    <source>
        <dbReference type="ARBA" id="ARBA00023175"/>
    </source>
</evidence>
<keyword evidence="7" id="KW-0276">Fatty acid metabolism</keyword>
<gene>
    <name evidence="15" type="ORF">KSP40_PGU013469</name>
</gene>
<dbReference type="SUPFAM" id="SSF52096">
    <property type="entry name" value="ClpP/crotonase"/>
    <property type="match status" value="1"/>
</dbReference>
<evidence type="ECO:0000256" key="13">
    <source>
        <dbReference type="SAM" id="Phobius"/>
    </source>
</evidence>
<keyword evidence="13" id="KW-0472">Membrane</keyword>
<feature type="transmembrane region" description="Helical" evidence="13">
    <location>
        <begin position="346"/>
        <end position="364"/>
    </location>
</feature>
<feature type="domain" description="CoA carboxyltransferase C-terminal" evidence="14">
    <location>
        <begin position="63"/>
        <end position="316"/>
    </location>
</feature>
<dbReference type="Proteomes" id="UP001412067">
    <property type="component" value="Unassembled WGS sequence"/>
</dbReference>
<dbReference type="PROSITE" id="PS00411">
    <property type="entry name" value="KINESIN_MOTOR_1"/>
    <property type="match status" value="1"/>
</dbReference>
<keyword evidence="9" id="KW-0443">Lipid metabolism</keyword>
<reference evidence="15 16" key="1">
    <citation type="journal article" date="2022" name="Nat. Plants">
        <title>Genomes of leafy and leafless Platanthera orchids illuminate the evolution of mycoheterotrophy.</title>
        <authorList>
            <person name="Li M.H."/>
            <person name="Liu K.W."/>
            <person name="Li Z."/>
            <person name="Lu H.C."/>
            <person name="Ye Q.L."/>
            <person name="Zhang D."/>
            <person name="Wang J.Y."/>
            <person name="Li Y.F."/>
            <person name="Zhong Z.M."/>
            <person name="Liu X."/>
            <person name="Yu X."/>
            <person name="Liu D.K."/>
            <person name="Tu X.D."/>
            <person name="Liu B."/>
            <person name="Hao Y."/>
            <person name="Liao X.Y."/>
            <person name="Jiang Y.T."/>
            <person name="Sun W.H."/>
            <person name="Chen J."/>
            <person name="Chen Y.Q."/>
            <person name="Ai Y."/>
            <person name="Zhai J.W."/>
            <person name="Wu S.S."/>
            <person name="Zhou Z."/>
            <person name="Hsiao Y.Y."/>
            <person name="Wu W.L."/>
            <person name="Chen Y.Y."/>
            <person name="Lin Y.F."/>
            <person name="Hsu J.L."/>
            <person name="Li C.Y."/>
            <person name="Wang Z.W."/>
            <person name="Zhao X."/>
            <person name="Zhong W.Y."/>
            <person name="Ma X.K."/>
            <person name="Ma L."/>
            <person name="Huang J."/>
            <person name="Chen G.Z."/>
            <person name="Huang M.Z."/>
            <person name="Huang L."/>
            <person name="Peng D.H."/>
            <person name="Luo Y.B."/>
            <person name="Zou S.Q."/>
            <person name="Chen S.P."/>
            <person name="Lan S."/>
            <person name="Tsai W.C."/>
            <person name="Van de Peer Y."/>
            <person name="Liu Z.J."/>
        </authorList>
    </citation>
    <scope>NUCLEOTIDE SEQUENCE [LARGE SCALE GENOMIC DNA]</scope>
    <source>
        <strain evidence="15">Lor288</strain>
    </source>
</reference>
<dbReference type="Gene3D" id="3.40.850.10">
    <property type="entry name" value="Kinesin motor domain"/>
    <property type="match status" value="1"/>
</dbReference>
<keyword evidence="13" id="KW-0812">Transmembrane</keyword>
<keyword evidence="5" id="KW-0493">Microtubule</keyword>
<dbReference type="EMBL" id="JBBWWR010000007">
    <property type="protein sequence ID" value="KAK8963486.1"/>
    <property type="molecule type" value="Genomic_DNA"/>
</dbReference>
<evidence type="ECO:0000256" key="6">
    <source>
        <dbReference type="ARBA" id="ARBA00022741"/>
    </source>
</evidence>
<proteinExistence type="predicted"/>
<dbReference type="Pfam" id="PF03255">
    <property type="entry name" value="ACCA"/>
    <property type="match status" value="1"/>
</dbReference>
<comment type="catalytic activity">
    <reaction evidence="12">
        <text>N(6)-carboxybiotinyl-L-lysyl-[protein] + acetyl-CoA = N(6)-biotinyl-L-lysyl-[protein] + malonyl-CoA</text>
        <dbReference type="Rhea" id="RHEA:54728"/>
        <dbReference type="Rhea" id="RHEA-COMP:10505"/>
        <dbReference type="Rhea" id="RHEA-COMP:10506"/>
        <dbReference type="ChEBI" id="CHEBI:57288"/>
        <dbReference type="ChEBI" id="CHEBI:57384"/>
        <dbReference type="ChEBI" id="CHEBI:83144"/>
        <dbReference type="ChEBI" id="CHEBI:83145"/>
        <dbReference type="EC" id="2.1.3.15"/>
    </reaction>
</comment>
<evidence type="ECO:0000256" key="3">
    <source>
        <dbReference type="ARBA" id="ARBA00022516"/>
    </source>
</evidence>
<dbReference type="InterPro" id="IPR029045">
    <property type="entry name" value="ClpP/crotonase-like_dom_sf"/>
</dbReference>
<dbReference type="Gene3D" id="3.90.226.10">
    <property type="entry name" value="2-enoyl-CoA Hydratase, Chain A, domain 1"/>
    <property type="match status" value="1"/>
</dbReference>